<dbReference type="AlphaFoldDB" id="A0AA86YI57"/>
<reference evidence="1 2" key="3">
    <citation type="submission" date="2008-05" db="EMBL/GenBank/DDBJ databases">
        <authorList>
            <person name="Fulton L."/>
            <person name="Clifton S."/>
            <person name="Fulton B."/>
            <person name="Xu J."/>
            <person name="Minx P."/>
            <person name="Pepin K.H."/>
            <person name="Johnson M."/>
            <person name="Thiruvilangam P."/>
            <person name="Bhonagiri V."/>
            <person name="Nash W.E."/>
            <person name="Mardis E.R."/>
            <person name="Wilson R.K."/>
        </authorList>
    </citation>
    <scope>NUCLEOTIDE SEQUENCE [LARGE SCALE GENOMIC DNA]</scope>
    <source>
        <strain evidence="1 2">ATCC 25827</strain>
    </source>
</reference>
<reference evidence="2" key="1">
    <citation type="submission" date="2008-04" db="EMBL/GenBank/DDBJ databases">
        <title>Draft genome sequence of Providencia stuartii (ATCC 25827).</title>
        <authorList>
            <person name="Sudarsanam P."/>
            <person name="Ley R."/>
            <person name="Guruge J."/>
            <person name="Turnbaugh P.J."/>
            <person name="Mahowald M."/>
            <person name="Liep D."/>
            <person name="Gordon J."/>
        </authorList>
    </citation>
    <scope>NUCLEOTIDE SEQUENCE [LARGE SCALE GENOMIC DNA]</scope>
    <source>
        <strain evidence="2">ATCC 25827</strain>
    </source>
</reference>
<evidence type="ECO:0000313" key="1">
    <source>
        <dbReference type="EMBL" id="EDU58852.1"/>
    </source>
</evidence>
<proteinExistence type="predicted"/>
<dbReference type="EMBL" id="ABJD02000101">
    <property type="protein sequence ID" value="EDU58852.1"/>
    <property type="molecule type" value="Genomic_DNA"/>
</dbReference>
<comment type="caution">
    <text evidence="1">The sequence shown here is derived from an EMBL/GenBank/DDBJ whole genome shotgun (WGS) entry which is preliminary data.</text>
</comment>
<reference evidence="2" key="2">
    <citation type="submission" date="2008-04" db="EMBL/GenBank/DDBJ databases">
        <title>Draft genome sequence of Providencia stuartii(ATCC 25827).</title>
        <authorList>
            <person name="Sudarsanam P."/>
            <person name="Ley R."/>
            <person name="Guruge J."/>
            <person name="Turnbaugh P.J."/>
            <person name="Mahowald M."/>
            <person name="Liep D."/>
            <person name="Gordon J."/>
        </authorList>
    </citation>
    <scope>NUCLEOTIDE SEQUENCE [LARGE SCALE GENOMIC DNA]</scope>
    <source>
        <strain evidence="2">ATCC 25827</strain>
    </source>
</reference>
<dbReference type="Proteomes" id="UP000004506">
    <property type="component" value="Unassembled WGS sequence"/>
</dbReference>
<accession>A0AA86YI57</accession>
<organism evidence="1 2">
    <name type="scientific">Providencia stuartii ATCC 25827</name>
    <dbReference type="NCBI Taxonomy" id="471874"/>
    <lineage>
        <taxon>Bacteria</taxon>
        <taxon>Pseudomonadati</taxon>
        <taxon>Pseudomonadota</taxon>
        <taxon>Gammaproteobacteria</taxon>
        <taxon>Enterobacterales</taxon>
        <taxon>Morganellaceae</taxon>
        <taxon>Providencia</taxon>
    </lineage>
</organism>
<gene>
    <name evidence="1" type="ORF">PROSTU_02033</name>
</gene>
<evidence type="ECO:0000313" key="2">
    <source>
        <dbReference type="Proteomes" id="UP000004506"/>
    </source>
</evidence>
<sequence>MFCGKKRFDQPSQTRAVGFCFSPDERSAEENSQRAEPHVIYFLPENERH</sequence>
<protein>
    <submittedName>
        <fullName evidence="1">Uncharacterized protein</fullName>
    </submittedName>
</protein>
<name>A0AA86YI57_PROST</name>